<reference evidence="14 15" key="1">
    <citation type="journal article" date="2017" name="PLoS ONE">
        <title>Development of a real-time PCR for detection of Staphylococcus pseudintermedius using a novel automated comparison of whole-genome sequences.</title>
        <authorList>
            <person name="Verstappen K.M."/>
            <person name="Huijbregts L."/>
            <person name="Spaninks M."/>
            <person name="Wagenaar J.A."/>
            <person name="Fluit A.C."/>
            <person name="Duim B."/>
        </authorList>
    </citation>
    <scope>NUCLEOTIDE SEQUENCE [LARGE SCALE GENOMIC DNA]</scope>
    <source>
        <strain evidence="14 15">15S02591-1</strain>
    </source>
</reference>
<dbReference type="PANTHER" id="PTHR43221:SF1">
    <property type="entry name" value="PROTEASE HTPX"/>
    <property type="match status" value="1"/>
</dbReference>
<keyword evidence="2" id="KW-1003">Cell membrane</keyword>
<dbReference type="Proteomes" id="UP000217473">
    <property type="component" value="Unassembled WGS sequence"/>
</dbReference>
<dbReference type="GO" id="GO:0005886">
    <property type="term" value="C:plasma membrane"/>
    <property type="evidence" value="ECO:0007669"/>
    <property type="project" value="UniProtKB-SubCell"/>
</dbReference>
<evidence type="ECO:0000256" key="7">
    <source>
        <dbReference type="ARBA" id="ARBA00022833"/>
    </source>
</evidence>
<keyword evidence="4 12" id="KW-0812">Transmembrane</keyword>
<comment type="caution">
    <text evidence="14">The sequence shown here is derived from an EMBL/GenBank/DDBJ whole genome shotgun (WGS) entry which is preliminary data.</text>
</comment>
<dbReference type="RefSeq" id="WP_197717995.1">
    <property type="nucleotide sequence ID" value="NZ_LR134263.1"/>
</dbReference>
<organism evidence="14 15">
    <name type="scientific">Staphylococcus delphini</name>
    <dbReference type="NCBI Taxonomy" id="53344"/>
    <lineage>
        <taxon>Bacteria</taxon>
        <taxon>Bacillati</taxon>
        <taxon>Bacillota</taxon>
        <taxon>Bacilli</taxon>
        <taxon>Bacillales</taxon>
        <taxon>Staphylococcaceae</taxon>
        <taxon>Staphylococcus</taxon>
        <taxon>Staphylococcus intermedius group</taxon>
    </lineage>
</organism>
<evidence type="ECO:0000256" key="12">
    <source>
        <dbReference type="SAM" id="Phobius"/>
    </source>
</evidence>
<evidence type="ECO:0000259" key="13">
    <source>
        <dbReference type="Pfam" id="PF01435"/>
    </source>
</evidence>
<evidence type="ECO:0000256" key="5">
    <source>
        <dbReference type="ARBA" id="ARBA00022723"/>
    </source>
</evidence>
<keyword evidence="7 11" id="KW-0862">Zinc</keyword>
<dbReference type="PANTHER" id="PTHR43221">
    <property type="entry name" value="PROTEASE HTPX"/>
    <property type="match status" value="1"/>
</dbReference>
<dbReference type="InterPro" id="IPR001915">
    <property type="entry name" value="Peptidase_M48"/>
</dbReference>
<evidence type="ECO:0000313" key="14">
    <source>
        <dbReference type="EMBL" id="PCF52268.1"/>
    </source>
</evidence>
<evidence type="ECO:0000256" key="9">
    <source>
        <dbReference type="ARBA" id="ARBA00023049"/>
    </source>
</evidence>
<keyword evidence="6 11" id="KW-0378">Hydrolase</keyword>
<evidence type="ECO:0000256" key="1">
    <source>
        <dbReference type="ARBA" id="ARBA00004651"/>
    </source>
</evidence>
<feature type="transmembrane region" description="Helical" evidence="12">
    <location>
        <begin position="50"/>
        <end position="71"/>
    </location>
</feature>
<evidence type="ECO:0000256" key="2">
    <source>
        <dbReference type="ARBA" id="ARBA00022475"/>
    </source>
</evidence>
<dbReference type="EMBL" id="MWUR01000002">
    <property type="protein sequence ID" value="PCF52268.1"/>
    <property type="molecule type" value="Genomic_DNA"/>
</dbReference>
<keyword evidence="5" id="KW-0479">Metal-binding</keyword>
<evidence type="ECO:0000256" key="3">
    <source>
        <dbReference type="ARBA" id="ARBA00022670"/>
    </source>
</evidence>
<evidence type="ECO:0000256" key="4">
    <source>
        <dbReference type="ARBA" id="ARBA00022692"/>
    </source>
</evidence>
<evidence type="ECO:0000256" key="8">
    <source>
        <dbReference type="ARBA" id="ARBA00022989"/>
    </source>
</evidence>
<dbReference type="GO" id="GO:0046872">
    <property type="term" value="F:metal ion binding"/>
    <property type="evidence" value="ECO:0007669"/>
    <property type="project" value="UniProtKB-KW"/>
</dbReference>
<evidence type="ECO:0000256" key="11">
    <source>
        <dbReference type="RuleBase" id="RU003983"/>
    </source>
</evidence>
<protein>
    <submittedName>
        <fullName evidence="14">Peptidase M48</fullName>
    </submittedName>
</protein>
<proteinExistence type="inferred from homology"/>
<dbReference type="CDD" id="cd07325">
    <property type="entry name" value="M48_Ste24p_like"/>
    <property type="match status" value="1"/>
</dbReference>
<keyword evidence="8 12" id="KW-1133">Transmembrane helix</keyword>
<evidence type="ECO:0000256" key="6">
    <source>
        <dbReference type="ARBA" id="ARBA00022801"/>
    </source>
</evidence>
<comment type="cofactor">
    <cofactor evidence="11">
        <name>Zn(2+)</name>
        <dbReference type="ChEBI" id="CHEBI:29105"/>
    </cofactor>
    <text evidence="11">Binds 1 zinc ion per subunit.</text>
</comment>
<evidence type="ECO:0000256" key="10">
    <source>
        <dbReference type="ARBA" id="ARBA00023136"/>
    </source>
</evidence>
<gene>
    <name evidence="14" type="ORF">B5C07_02175</name>
</gene>
<dbReference type="AlphaFoldDB" id="A0AAX0QWS1"/>
<sequence length="279" mass="32635">MCKKKEKISVSRFRYKYEMPMIIIGFIAIFLYIIMAIVLLIFSIDIPEWVYGAFLGLLIPFLAIFTIRYLYWNSISNGVEINENQLSEIYDIYLQLATEMGFNSKKLKLPRLYLINGNGVMNAFAAKCTLKKRYIVIHSDLLDLAYKFDEMPLIKFVLAHELGHHKCGHTNIWRLIFSPFLKPLYLDKSLTRAQEYTADRVALYYAPEGALSMIYLFSGKYMGSRIEIEEYFKSIDLHDETIWLKLSNFLSDHPVGFRRMKALKEAKEKGTWDVHGKFI</sequence>
<evidence type="ECO:0000313" key="15">
    <source>
        <dbReference type="Proteomes" id="UP000217473"/>
    </source>
</evidence>
<keyword evidence="10 12" id="KW-0472">Membrane</keyword>
<keyword evidence="3 11" id="KW-0645">Protease</keyword>
<dbReference type="Gene3D" id="3.30.2010.10">
    <property type="entry name" value="Metalloproteases ('zincins'), catalytic domain"/>
    <property type="match status" value="1"/>
</dbReference>
<dbReference type="GO" id="GO:0006508">
    <property type="term" value="P:proteolysis"/>
    <property type="evidence" value="ECO:0007669"/>
    <property type="project" value="UniProtKB-KW"/>
</dbReference>
<feature type="domain" description="Peptidase M48" evidence="13">
    <location>
        <begin position="88"/>
        <end position="171"/>
    </location>
</feature>
<comment type="similarity">
    <text evidence="11">Belongs to the peptidase M48 family.</text>
</comment>
<feature type="domain" description="Peptidase M48" evidence="13">
    <location>
        <begin position="181"/>
        <end position="266"/>
    </location>
</feature>
<comment type="subcellular location">
    <subcellularLocation>
        <location evidence="1">Cell membrane</location>
        <topology evidence="1">Multi-pass membrane protein</topology>
    </subcellularLocation>
</comment>
<dbReference type="InterPro" id="IPR050083">
    <property type="entry name" value="HtpX_protease"/>
</dbReference>
<feature type="transmembrane region" description="Helical" evidence="12">
    <location>
        <begin position="21"/>
        <end position="44"/>
    </location>
</feature>
<name>A0AAX0QWS1_9STAP</name>
<accession>A0AAX0QWS1</accession>
<keyword evidence="9 11" id="KW-0482">Metalloprotease</keyword>
<dbReference type="Pfam" id="PF01435">
    <property type="entry name" value="Peptidase_M48"/>
    <property type="match status" value="2"/>
</dbReference>
<dbReference type="GO" id="GO:0004222">
    <property type="term" value="F:metalloendopeptidase activity"/>
    <property type="evidence" value="ECO:0007669"/>
    <property type="project" value="InterPro"/>
</dbReference>